<dbReference type="SUPFAM" id="SSF56784">
    <property type="entry name" value="HAD-like"/>
    <property type="match status" value="1"/>
</dbReference>
<dbReference type="AlphaFoldDB" id="A0A9N8V164"/>
<dbReference type="InterPro" id="IPR023214">
    <property type="entry name" value="HAD_sf"/>
</dbReference>
<dbReference type="InterPro" id="IPR036412">
    <property type="entry name" value="HAD-like_sf"/>
</dbReference>
<sequence>MVTSVGLLVCDFDETITQRDSTCKVAELAYEKRAQQGKCPPSDENCFLDCPPPWSYFVEKYFKERKEHIKHWGETHPEISLEDHYKLLGSLREVEITSMERVEKYNCLSGVHCNELFEQGRKIEKRDYATEVLKIYSTKRNNQDNNLYILSTNWSRDMLLGSLKDSVKIEKEQILSNNLIFNEMDCTTGILKKEILTGLDKLAIFNKLMIPKGTMSVYIGDSDTDLPCMLYANIGIIMGNNVTLTKYCNKFGIEIIDGLVKNIDKINFDSKRKQHKLFRVQGWKEILDKQSKSVSDPSNKVMKYWLQSPDKIPELIGPFSIDPTEHDKYFIESKSESCTAFFIELISSLINTPPTGKTEDSFHSFWDAIISKLLQVFGKYSNEIPPIEFDRNINSFKSLTEK</sequence>
<organism evidence="1 2">
    <name type="scientific">Diversispora eburnea</name>
    <dbReference type="NCBI Taxonomy" id="1213867"/>
    <lineage>
        <taxon>Eukaryota</taxon>
        <taxon>Fungi</taxon>
        <taxon>Fungi incertae sedis</taxon>
        <taxon>Mucoromycota</taxon>
        <taxon>Glomeromycotina</taxon>
        <taxon>Glomeromycetes</taxon>
        <taxon>Diversisporales</taxon>
        <taxon>Diversisporaceae</taxon>
        <taxon>Diversispora</taxon>
    </lineage>
</organism>
<comment type="caution">
    <text evidence="1">The sequence shown here is derived from an EMBL/GenBank/DDBJ whole genome shotgun (WGS) entry which is preliminary data.</text>
</comment>
<evidence type="ECO:0000313" key="2">
    <source>
        <dbReference type="Proteomes" id="UP000789706"/>
    </source>
</evidence>
<reference evidence="1" key="1">
    <citation type="submission" date="2021-06" db="EMBL/GenBank/DDBJ databases">
        <authorList>
            <person name="Kallberg Y."/>
            <person name="Tangrot J."/>
            <person name="Rosling A."/>
        </authorList>
    </citation>
    <scope>NUCLEOTIDE SEQUENCE</scope>
    <source>
        <strain evidence="1">AZ414A</strain>
    </source>
</reference>
<gene>
    <name evidence="1" type="ORF">DEBURN_LOCUS715</name>
</gene>
<dbReference type="OrthoDB" id="10255128at2759"/>
<keyword evidence="2" id="KW-1185">Reference proteome</keyword>
<dbReference type="Proteomes" id="UP000789706">
    <property type="component" value="Unassembled WGS sequence"/>
</dbReference>
<accession>A0A9N8V164</accession>
<protein>
    <submittedName>
        <fullName evidence="1">5336_t:CDS:1</fullName>
    </submittedName>
</protein>
<dbReference type="Gene3D" id="3.40.50.1000">
    <property type="entry name" value="HAD superfamily/HAD-like"/>
    <property type="match status" value="1"/>
</dbReference>
<proteinExistence type="predicted"/>
<name>A0A9N8V164_9GLOM</name>
<dbReference type="PANTHER" id="PTHR28181">
    <property type="entry name" value="UPF0655 PROTEIN YCR015C"/>
    <property type="match status" value="1"/>
</dbReference>
<dbReference type="PANTHER" id="PTHR28181:SF1">
    <property type="entry name" value="COLD TOLERANCE PROTEIN 1"/>
    <property type="match status" value="1"/>
</dbReference>
<dbReference type="InterPro" id="IPR050849">
    <property type="entry name" value="HAD-like_hydrolase_phosphatase"/>
</dbReference>
<dbReference type="EMBL" id="CAJVPK010000026">
    <property type="protein sequence ID" value="CAG8434521.1"/>
    <property type="molecule type" value="Genomic_DNA"/>
</dbReference>
<evidence type="ECO:0000313" key="1">
    <source>
        <dbReference type="EMBL" id="CAG8434521.1"/>
    </source>
</evidence>